<keyword evidence="2" id="KW-0813">Transport</keyword>
<dbReference type="GO" id="GO:0016887">
    <property type="term" value="F:ATP hydrolysis activity"/>
    <property type="evidence" value="ECO:0007669"/>
    <property type="project" value="InterPro"/>
</dbReference>
<comment type="subcellular location">
    <subcellularLocation>
        <location evidence="1">Membrane</location>
        <topology evidence="1">Multi-pass membrane protein</topology>
    </subcellularLocation>
</comment>
<evidence type="ECO:0000256" key="7">
    <source>
        <dbReference type="ARBA" id="ARBA00023136"/>
    </source>
</evidence>
<dbReference type="FunFam" id="3.40.50.300:FF:000482">
    <property type="entry name" value="Multidrug resistance-associated protein member 4"/>
    <property type="match status" value="1"/>
</dbReference>
<evidence type="ECO:0000256" key="2">
    <source>
        <dbReference type="ARBA" id="ARBA00022448"/>
    </source>
</evidence>
<keyword evidence="12" id="KW-1185">Reference proteome</keyword>
<evidence type="ECO:0000256" key="4">
    <source>
        <dbReference type="ARBA" id="ARBA00022741"/>
    </source>
</evidence>
<dbReference type="OMA" id="ITHNGPV"/>
<evidence type="ECO:0000256" key="1">
    <source>
        <dbReference type="ARBA" id="ARBA00004141"/>
    </source>
</evidence>
<feature type="transmembrane region" description="Helical" evidence="8">
    <location>
        <begin position="994"/>
        <end position="1016"/>
    </location>
</feature>
<keyword evidence="4" id="KW-0547">Nucleotide-binding</keyword>
<evidence type="ECO:0000259" key="9">
    <source>
        <dbReference type="PROSITE" id="PS50893"/>
    </source>
</evidence>
<dbReference type="Gene3D" id="1.20.1560.10">
    <property type="entry name" value="ABC transporter type 1, transmembrane domain"/>
    <property type="match status" value="2"/>
</dbReference>
<dbReference type="GO" id="GO:0005524">
    <property type="term" value="F:ATP binding"/>
    <property type="evidence" value="ECO:0007669"/>
    <property type="project" value="UniProtKB-KW"/>
</dbReference>
<evidence type="ECO:0000256" key="8">
    <source>
        <dbReference type="SAM" id="Phobius"/>
    </source>
</evidence>
<keyword evidence="7 8" id="KW-0472">Membrane</keyword>
<dbReference type="InterPro" id="IPR050173">
    <property type="entry name" value="ABC_transporter_C-like"/>
</dbReference>
<dbReference type="PROSITE" id="PS00211">
    <property type="entry name" value="ABC_TRANSPORTER_1"/>
    <property type="match status" value="2"/>
</dbReference>
<accession>A0A7R8V562</accession>
<reference evidence="11 12" key="1">
    <citation type="submission" date="2020-11" db="EMBL/GenBank/DDBJ databases">
        <authorList>
            <person name="Wallbank WR R."/>
            <person name="Pardo Diaz C."/>
            <person name="Kozak K."/>
            <person name="Martin S."/>
            <person name="Jiggins C."/>
            <person name="Moest M."/>
            <person name="Warren A I."/>
            <person name="Generalovic N T."/>
            <person name="Byers J.R.P. K."/>
            <person name="Montejo-Kovacevich G."/>
            <person name="Yen C E."/>
        </authorList>
    </citation>
    <scope>NUCLEOTIDE SEQUENCE [LARGE SCALE GENOMIC DNA]</scope>
</reference>
<feature type="transmembrane region" description="Helical" evidence="8">
    <location>
        <begin position="732"/>
        <end position="759"/>
    </location>
</feature>
<feature type="domain" description="ABC transporter" evidence="9">
    <location>
        <begin position="442"/>
        <end position="662"/>
    </location>
</feature>
<dbReference type="CDD" id="cd03244">
    <property type="entry name" value="ABCC_MRP_domain2"/>
    <property type="match status" value="1"/>
</dbReference>
<feature type="transmembrane region" description="Helical" evidence="8">
    <location>
        <begin position="233"/>
        <end position="252"/>
    </location>
</feature>
<feature type="transmembrane region" description="Helical" evidence="8">
    <location>
        <begin position="206"/>
        <end position="227"/>
    </location>
</feature>
<dbReference type="EMBL" id="LR899014">
    <property type="protein sequence ID" value="CAD7092878.1"/>
    <property type="molecule type" value="Genomic_DNA"/>
</dbReference>
<dbReference type="FunFam" id="1.20.1560.10:FF:000026">
    <property type="entry name" value="Multidrug resistance-associated protein lethal(2)03659"/>
    <property type="match status" value="1"/>
</dbReference>
<dbReference type="PANTHER" id="PTHR24223:SF448">
    <property type="entry name" value="FI20146P1-RELATED"/>
    <property type="match status" value="1"/>
</dbReference>
<dbReference type="PROSITE" id="PS50929">
    <property type="entry name" value="ABC_TM1F"/>
    <property type="match status" value="2"/>
</dbReference>
<dbReference type="Proteomes" id="UP000594454">
    <property type="component" value="Chromosome 6"/>
</dbReference>
<evidence type="ECO:0000313" key="12">
    <source>
        <dbReference type="Proteomes" id="UP000594454"/>
    </source>
</evidence>
<dbReference type="Gene3D" id="3.40.50.300">
    <property type="entry name" value="P-loop containing nucleotide triphosphate hydrolases"/>
    <property type="match status" value="2"/>
</dbReference>
<keyword evidence="5" id="KW-0067">ATP-binding</keyword>
<evidence type="ECO:0000256" key="5">
    <source>
        <dbReference type="ARBA" id="ARBA00022840"/>
    </source>
</evidence>
<dbReference type="OrthoDB" id="6500128at2759"/>
<feature type="transmembrane region" description="Helical" evidence="8">
    <location>
        <begin position="105"/>
        <end position="123"/>
    </location>
</feature>
<evidence type="ECO:0000256" key="3">
    <source>
        <dbReference type="ARBA" id="ARBA00022692"/>
    </source>
</evidence>
<dbReference type="FunFam" id="3.40.50.300:FF:000163">
    <property type="entry name" value="Multidrug resistance-associated protein member 4"/>
    <property type="match status" value="1"/>
</dbReference>
<dbReference type="Pfam" id="PF00005">
    <property type="entry name" value="ABC_tran"/>
    <property type="match status" value="2"/>
</dbReference>
<dbReference type="Pfam" id="PF00664">
    <property type="entry name" value="ABC_membrane"/>
    <property type="match status" value="2"/>
</dbReference>
<feature type="transmembrane region" description="Helical" evidence="8">
    <location>
        <begin position="910"/>
        <end position="928"/>
    </location>
</feature>
<gene>
    <name evidence="11" type="ORF">HERILL_LOCUS15206</name>
</gene>
<sequence length="1354" mass="152204">MESTKAVELPENPMVKANILSNLLFCYTLPIFIKGKKKNLEPSDLYRALDEDKSSTLGDRMEIAWHKEVEKQASRGKDPSLLRATLKVFGWNIIKLGLVQLCIEFGLKVTQPLFVGGLVIYYMQPDGNISEAYWYAGGVILCSALNVLTQHAFMLGQFHCGMKIRISLISIIYRKALRLSQTALGNTTAGQIVNLLSNDVGKFDSALIGMHQLWVGPLEIALVVFIIYQHIGIAAFAGVGFLIVFIPFQAYIGKKISTFRAKTAIRSDERIRLMNEIIQGIQVIKMYAWEKPFGKLVTSARKREVNMIRYASYIRAIMLSFTVFVTRFSVFISLTMYVLLGMILTAEKAFVVTAYYNILRQSMTVHFPRAISQLAETLVSFKRIQRFLTYEEAKVKHPVDAQLTSNGEIPVQLSVTNKDIMNDKELLNNCEKEPAEPFLELLRVKAKWNPGLTDYTLDDVSFTAKPGELVAVIGPVGAGKSSLIQAILGELPTESGSIEMSGQVSYASQDPWLFGGTVQQNILFGQLMDRKRYREVIRQCALERDFDLLPFGDKTIVGDRGQSLSGGQKARVNLARAVYRKASIYLFDDPLSAVDTHVGKHLFEQCMRNYLKDHIVILATHQLQYLKQADKIIIIDHGKILAIGKYTDLKEQESDFSDLLLDNQEEEEQLEVSFEIYDKPGEIQSRRNSETSVETVKSEKCADTQMQVKEIQKRGAIGFELYVKYFRSGGGVFLLLIATSFCICAQILGSGCDFFLSYWVNKQTAFAMNITVTDTPISVNATDAEMTTNASYLTNDTVTVEPYENRDMVDIYIFSSLVIATIIVTLSRGFLVFNVAMRASRKLHDAMYRGVSRATMYFFNTNPVGRILNRFSKDVGHIDDLLPTVILDVIQIFLTLAGIVVVIIIVNTWFIIPSLLMVVLFYYLRSFYLKTSRDVKRMEGVTRSPIFSHLSASLMGLSTIRAFEAESILCQEFDHHQDLHSSVFFTFVSTNRAFGFWLDCICVIYIAIVTLSFFVLGEEQAGNVGLAITQALNMTGMVQWGMRQSAELENTMTSVERVVEYDTLEKEGELESADIHKPPKHWPQKGQIKFQKLSLRYFPDAKSDVVLKNLEFEIMPKEKIGIVGRTGAGKSSIINALFRLAYNEGSIVIDGKDIKHLGLHDLRSKISIIPQEPVLFSGTIRYNLDPFDEYSDPKIWLALEQVKLKSAISDLPLGLQTKVSAGGSNFSVGQRQLVCLARAILRENNILVLDEATANVDPQTDNLIQTTIREEFADCTVITIAHRLNTIMDSDKVLVMDAGHIVEYGPPYLLLTEPEYESNIFYSMAQETGEATFKALMQVAKDAYESRTNICSPE</sequence>
<dbReference type="InterPro" id="IPR003593">
    <property type="entry name" value="AAA+_ATPase"/>
</dbReference>
<evidence type="ECO:0000313" key="11">
    <source>
        <dbReference type="EMBL" id="CAD7092878.1"/>
    </source>
</evidence>
<feature type="domain" description="ABC transmembrane type-1" evidence="10">
    <location>
        <begin position="811"/>
        <end position="1050"/>
    </location>
</feature>
<dbReference type="SUPFAM" id="SSF52540">
    <property type="entry name" value="P-loop containing nucleoside triphosphate hydrolases"/>
    <property type="match status" value="2"/>
</dbReference>
<keyword evidence="3 8" id="KW-0812">Transmembrane</keyword>
<feature type="domain" description="ABC transmembrane type-1" evidence="10">
    <location>
        <begin position="101"/>
        <end position="364"/>
    </location>
</feature>
<feature type="transmembrane region" description="Helical" evidence="8">
    <location>
        <begin position="310"/>
        <end position="330"/>
    </location>
</feature>
<dbReference type="GO" id="GO:0016020">
    <property type="term" value="C:membrane"/>
    <property type="evidence" value="ECO:0007669"/>
    <property type="project" value="UniProtKB-SubCell"/>
</dbReference>
<dbReference type="GO" id="GO:0140359">
    <property type="term" value="F:ABC-type transporter activity"/>
    <property type="evidence" value="ECO:0007669"/>
    <property type="project" value="InterPro"/>
</dbReference>
<feature type="transmembrane region" description="Helical" evidence="8">
    <location>
        <begin position="811"/>
        <end position="833"/>
    </location>
</feature>
<evidence type="ECO:0000259" key="10">
    <source>
        <dbReference type="PROSITE" id="PS50929"/>
    </source>
</evidence>
<organism evidence="11 12">
    <name type="scientific">Hermetia illucens</name>
    <name type="common">Black soldier fly</name>
    <dbReference type="NCBI Taxonomy" id="343691"/>
    <lineage>
        <taxon>Eukaryota</taxon>
        <taxon>Metazoa</taxon>
        <taxon>Ecdysozoa</taxon>
        <taxon>Arthropoda</taxon>
        <taxon>Hexapoda</taxon>
        <taxon>Insecta</taxon>
        <taxon>Pterygota</taxon>
        <taxon>Neoptera</taxon>
        <taxon>Endopterygota</taxon>
        <taxon>Diptera</taxon>
        <taxon>Brachycera</taxon>
        <taxon>Stratiomyomorpha</taxon>
        <taxon>Stratiomyidae</taxon>
        <taxon>Hermetiinae</taxon>
        <taxon>Hermetia</taxon>
    </lineage>
</organism>
<name>A0A7R8V562_HERIL</name>
<dbReference type="InterPro" id="IPR027417">
    <property type="entry name" value="P-loop_NTPase"/>
</dbReference>
<evidence type="ECO:0008006" key="13">
    <source>
        <dbReference type="Google" id="ProtNLM"/>
    </source>
</evidence>
<feature type="transmembrane region" description="Helical" evidence="8">
    <location>
        <begin position="135"/>
        <end position="155"/>
    </location>
</feature>
<dbReference type="InterPro" id="IPR017871">
    <property type="entry name" value="ABC_transporter-like_CS"/>
</dbReference>
<feature type="transmembrane region" description="Helical" evidence="8">
    <location>
        <begin position="336"/>
        <end position="359"/>
    </location>
</feature>
<feature type="transmembrane region" description="Helical" evidence="8">
    <location>
        <begin position="881"/>
        <end position="904"/>
    </location>
</feature>
<dbReference type="PANTHER" id="PTHR24223">
    <property type="entry name" value="ATP-BINDING CASSETTE SUB-FAMILY C"/>
    <property type="match status" value="1"/>
</dbReference>
<keyword evidence="6 8" id="KW-1133">Transmembrane helix</keyword>
<dbReference type="CDD" id="cd03250">
    <property type="entry name" value="ABCC_MRP_domain1"/>
    <property type="match status" value="1"/>
</dbReference>
<dbReference type="FunFam" id="1.20.1560.10:FF:000014">
    <property type="entry name" value="Multidrug resistance-associated protein member 4"/>
    <property type="match status" value="1"/>
</dbReference>
<dbReference type="InterPro" id="IPR011527">
    <property type="entry name" value="ABC1_TM_dom"/>
</dbReference>
<dbReference type="InterPro" id="IPR036640">
    <property type="entry name" value="ABC1_TM_sf"/>
</dbReference>
<dbReference type="SMART" id="SM00382">
    <property type="entry name" value="AAA"/>
    <property type="match status" value="2"/>
</dbReference>
<feature type="domain" description="ABC transporter" evidence="9">
    <location>
        <begin position="1088"/>
        <end position="1323"/>
    </location>
</feature>
<dbReference type="SUPFAM" id="SSF90123">
    <property type="entry name" value="ABC transporter transmembrane region"/>
    <property type="match status" value="2"/>
</dbReference>
<protein>
    <recommendedName>
        <fullName evidence="13">Multidrug resistance-associated protein lethal(2)03659</fullName>
    </recommendedName>
</protein>
<proteinExistence type="predicted"/>
<dbReference type="PROSITE" id="PS50893">
    <property type="entry name" value="ABC_TRANSPORTER_2"/>
    <property type="match status" value="2"/>
</dbReference>
<evidence type="ECO:0000256" key="6">
    <source>
        <dbReference type="ARBA" id="ARBA00022989"/>
    </source>
</evidence>
<dbReference type="InParanoid" id="A0A7R8V562"/>
<dbReference type="InterPro" id="IPR003439">
    <property type="entry name" value="ABC_transporter-like_ATP-bd"/>
</dbReference>